<evidence type="ECO:0000256" key="1">
    <source>
        <dbReference type="SAM" id="MobiDB-lite"/>
    </source>
</evidence>
<name>A0A8H7UBJ9_9FUNG</name>
<feature type="compositionally biased region" description="Polar residues" evidence="1">
    <location>
        <begin position="243"/>
        <end position="265"/>
    </location>
</feature>
<proteinExistence type="predicted"/>
<feature type="region of interest" description="Disordered" evidence="1">
    <location>
        <begin position="1"/>
        <end position="48"/>
    </location>
</feature>
<feature type="region of interest" description="Disordered" evidence="1">
    <location>
        <begin position="419"/>
        <end position="459"/>
    </location>
</feature>
<sequence length="582" mass="64377">MQTTSTARQPLSRKSANVRPIDLDGISSKHQHLSLSKSNSSQKPLSTRILQVQPGYLIKTDSLSNSKLKQKKQQEGSDMVLNSGKSSWRQENGSSEVIPSSSLKVEEWLSSDEEPQLHKRVSKSTMPVAKGIKPPSSNIFKSPAKEEAFDEDLDDSPRLANDDSPLYQTNSILTSSPVSPLFYERIKPIVRRYDTTGSTANMTAVLESNSPLTAKNRGNQGHTQNSNLSSRPDKSWKGKHTPVSRSLLSELTSTVAPASSAQRQTIPHVRRSIDKASSSKRDERNAINTPGLSHIPFNDLSSTHTRVSAKLSDPYFQTCPICDAEFPTSVIEEHADECIGKLANEQVYRPISTQKPLTQSLLATLKRAKPFTVYKDDTESQTRPKFIPVERQEEKACPICQVKIRADLLQKHVEEELDELSSGSVPSNIPFTDDNTQSTAVGNYPEPTGSIPVDDDSDSECSIIDLASSGANAVSVDIQAPVSNHTPRQRSLSPVEGFQDIRQLQNDDPGYQMYFRQFGDARLDSTKSRKRRNQAAADQDGGGEPGIAPTVSKRKPNRNYRKFRGNSNSRRPKQRPGWAGRK</sequence>
<feature type="compositionally biased region" description="Polar residues" evidence="1">
    <location>
        <begin position="83"/>
        <end position="96"/>
    </location>
</feature>
<accession>A0A8H7UBJ9</accession>
<feature type="region of interest" description="Disordered" evidence="1">
    <location>
        <begin position="115"/>
        <end position="171"/>
    </location>
</feature>
<reference evidence="2" key="1">
    <citation type="submission" date="2020-12" db="EMBL/GenBank/DDBJ databases">
        <title>Metabolic potential, ecology and presence of endohyphal bacteria is reflected in genomic diversity of Mucoromycotina.</title>
        <authorList>
            <person name="Muszewska A."/>
            <person name="Okrasinska A."/>
            <person name="Steczkiewicz K."/>
            <person name="Drgas O."/>
            <person name="Orlowska M."/>
            <person name="Perlinska-Lenart U."/>
            <person name="Aleksandrzak-Piekarczyk T."/>
            <person name="Szatraj K."/>
            <person name="Zielenkiewicz U."/>
            <person name="Pilsyk S."/>
            <person name="Malc E."/>
            <person name="Mieczkowski P."/>
            <person name="Kruszewska J.S."/>
            <person name="Biernat P."/>
            <person name="Pawlowska J."/>
        </authorList>
    </citation>
    <scope>NUCLEOTIDE SEQUENCE</scope>
    <source>
        <strain evidence="2">WA0000051536</strain>
    </source>
</reference>
<feature type="compositionally biased region" description="Low complexity" evidence="1">
    <location>
        <begin position="33"/>
        <end position="46"/>
    </location>
</feature>
<feature type="compositionally biased region" description="Polar residues" evidence="1">
    <location>
        <begin position="209"/>
        <end position="230"/>
    </location>
</feature>
<evidence type="ECO:0000313" key="2">
    <source>
        <dbReference type="EMBL" id="KAG2179511.1"/>
    </source>
</evidence>
<organism evidence="2 3">
    <name type="scientific">Umbelopsis vinacea</name>
    <dbReference type="NCBI Taxonomy" id="44442"/>
    <lineage>
        <taxon>Eukaryota</taxon>
        <taxon>Fungi</taxon>
        <taxon>Fungi incertae sedis</taxon>
        <taxon>Mucoromycota</taxon>
        <taxon>Mucoromycotina</taxon>
        <taxon>Umbelopsidomycetes</taxon>
        <taxon>Umbelopsidales</taxon>
        <taxon>Umbelopsidaceae</taxon>
        <taxon>Umbelopsis</taxon>
    </lineage>
</organism>
<protein>
    <recommendedName>
        <fullName evidence="4">UBZ4-type domain-containing protein</fullName>
    </recommendedName>
</protein>
<dbReference type="AlphaFoldDB" id="A0A8H7UBJ9"/>
<comment type="caution">
    <text evidence="2">The sequence shown here is derived from an EMBL/GenBank/DDBJ whole genome shotgun (WGS) entry which is preliminary data.</text>
</comment>
<feature type="compositionally biased region" description="Polar residues" evidence="1">
    <location>
        <begin position="421"/>
        <end position="441"/>
    </location>
</feature>
<feature type="compositionally biased region" description="Basic residues" evidence="1">
    <location>
        <begin position="552"/>
        <end position="582"/>
    </location>
</feature>
<keyword evidence="3" id="KW-1185">Reference proteome</keyword>
<feature type="region of interest" description="Disordered" evidence="1">
    <location>
        <begin position="522"/>
        <end position="582"/>
    </location>
</feature>
<evidence type="ECO:0008006" key="4">
    <source>
        <dbReference type="Google" id="ProtNLM"/>
    </source>
</evidence>
<dbReference type="OrthoDB" id="2420260at2759"/>
<feature type="compositionally biased region" description="Basic and acidic residues" evidence="1">
    <location>
        <begin position="271"/>
        <end position="285"/>
    </location>
</feature>
<dbReference type="EMBL" id="JAEPRA010000010">
    <property type="protein sequence ID" value="KAG2179511.1"/>
    <property type="molecule type" value="Genomic_DNA"/>
</dbReference>
<feature type="region of interest" description="Disordered" evidence="1">
    <location>
        <begin position="63"/>
        <end position="96"/>
    </location>
</feature>
<feature type="region of interest" description="Disordered" evidence="1">
    <location>
        <begin position="209"/>
        <end position="290"/>
    </location>
</feature>
<dbReference type="Proteomes" id="UP000612746">
    <property type="component" value="Unassembled WGS sequence"/>
</dbReference>
<feature type="compositionally biased region" description="Polar residues" evidence="1">
    <location>
        <begin position="1"/>
        <end position="15"/>
    </location>
</feature>
<evidence type="ECO:0000313" key="3">
    <source>
        <dbReference type="Proteomes" id="UP000612746"/>
    </source>
</evidence>
<gene>
    <name evidence="2" type="ORF">INT44_006357</name>
</gene>